<evidence type="ECO:0000256" key="7">
    <source>
        <dbReference type="SAM" id="MobiDB-lite"/>
    </source>
</evidence>
<dbReference type="EC" id="2.3.2.26" evidence="3"/>
<evidence type="ECO:0000256" key="2">
    <source>
        <dbReference type="ARBA" id="ARBA00004906"/>
    </source>
</evidence>
<accession>A0AA39XV76</accession>
<evidence type="ECO:0000256" key="4">
    <source>
        <dbReference type="ARBA" id="ARBA00022679"/>
    </source>
</evidence>
<dbReference type="Proteomes" id="UP001174936">
    <property type="component" value="Unassembled WGS sequence"/>
</dbReference>
<feature type="region of interest" description="Disordered" evidence="7">
    <location>
        <begin position="649"/>
        <end position="668"/>
    </location>
</feature>
<dbReference type="EMBL" id="JAULSV010000006">
    <property type="protein sequence ID" value="KAK0640874.1"/>
    <property type="molecule type" value="Genomic_DNA"/>
</dbReference>
<dbReference type="PANTHER" id="PTHR45700:SF2">
    <property type="entry name" value="UBIQUITIN-PROTEIN LIGASE E3C"/>
    <property type="match status" value="1"/>
</dbReference>
<dbReference type="GO" id="GO:0000209">
    <property type="term" value="P:protein polyubiquitination"/>
    <property type="evidence" value="ECO:0007669"/>
    <property type="project" value="InterPro"/>
</dbReference>
<gene>
    <name evidence="9" type="ORF">B0T16DRAFT_336075</name>
</gene>
<dbReference type="Gene3D" id="3.30.2410.10">
    <property type="entry name" value="Hect, E3 ligase catalytic domain"/>
    <property type="match status" value="1"/>
</dbReference>
<dbReference type="GO" id="GO:0061630">
    <property type="term" value="F:ubiquitin protein ligase activity"/>
    <property type="evidence" value="ECO:0007669"/>
    <property type="project" value="UniProtKB-EC"/>
</dbReference>
<name>A0AA39XV76_9PEZI</name>
<dbReference type="PROSITE" id="PS50237">
    <property type="entry name" value="HECT"/>
    <property type="match status" value="1"/>
</dbReference>
<dbReference type="AlphaFoldDB" id="A0AA39XV76"/>
<feature type="region of interest" description="Disordered" evidence="7">
    <location>
        <begin position="1"/>
        <end position="58"/>
    </location>
</feature>
<feature type="compositionally biased region" description="Polar residues" evidence="7">
    <location>
        <begin position="1"/>
        <end position="26"/>
    </location>
</feature>
<dbReference type="Gene3D" id="3.90.1750.10">
    <property type="entry name" value="Hect, E3 ligase catalytic domains"/>
    <property type="match status" value="1"/>
</dbReference>
<evidence type="ECO:0000256" key="3">
    <source>
        <dbReference type="ARBA" id="ARBA00012485"/>
    </source>
</evidence>
<sequence>MFPSFTGNSRRPRNVNLSGQRATNPFTSTSWSSSSPAGASKTVAHAQAERQQRQRERERLQATLRIQRLWRGHRARRRLRTSRRQMLDQLYSGQGSGDGVRRTIEALPLLLAVYQTSVPEDYDRLRWMAQELVQTGFGAFAPDGIPSFRMNKLVRVLIAALESLDTGRLQSHAQLLLEAVEGILQRRPQSLEPVLRQYYKVLGTCCQNAGPTWKSLDLLRRTVVAPLTICPATSAFTQTAYHEFAFTFLSQSNLVWFQDSIGAFAESVDMDLLSESVAASTPEEPKTPESQSAFLWLLAHFIVLHKAKRLQTLHSRYLRTLYLLLCISSNQIREYFVPSSQPSSRGGKGDDIAQEILPPYVSESLVSLNDKDEISGLLERFTTNHGQSSGEFEDAGFLAAYILTLVYCFPSVADDIRMRLYLADISTRQGPLPAVKFFWRAMTQTSVFSAIAAHEDAALDVLQRHRHATKSPEYADSDPKWHREWRTTLLFLELYVFVLRLTDDDDFFGGLDPTASKHAGSRLRHTSLSKTELMRLASFLKHLAFTLYYNAPETLFAEADGNAPQDEVVLARSQRRRDSADSANAYRTQNFVITAGIDFTAFRNLVTTAMKMLYERDSRRPFLPQGHWLMTSRFDMQGFEQAVLIEEERRRRMHDEDGDDEADTDEDEMDIDQPLAFTYAGLRRSRHAYMERLRAQQRKAARERMLAANAPKLEILRNMPFVIPFEARVQIFRQFVKVDMERRRGGNADPDRWRLWVINQHGGFDLDSPAHDIISKHQAQITRGQCFNDAMDAFWQLEDKFKEPIQITFVDKWGMQEAGIDGGGVMKEFLTSVTQEAFTQNGQLFVTNDSNAYYPNPCATDQQKEELRAHGIPEDSEEWRRSMSDLLRQYEFLGRIIGKCMYEGILINIVFARFFLLKWASATSDTYRGNVNDLRELDEELYQGMMKLKNYPGDVKDFGADFTITDTVSLPGERLRTVTRNLVPNGENIPVTNENRPLYISYVARHRLMVQPYQQTRAFLRGLGLIIDPGWLGMFNQNELQRLVGGDNSEIDIEDLRKNTMYSGVYTIGDDGEEHPTVKLFWEVMHELEDEERREVLKYVTSTPRAPLLGFSQLRPAFSIRDGGGDEERLPSASTCINLLKLPRYTTAKTLKSKLLYAVKSGAGFDLS</sequence>
<feature type="domain" description="HECT" evidence="8">
    <location>
        <begin position="797"/>
        <end position="1168"/>
    </location>
</feature>
<evidence type="ECO:0000259" key="8">
    <source>
        <dbReference type="PROSITE" id="PS50237"/>
    </source>
</evidence>
<protein>
    <recommendedName>
        <fullName evidence="3">HECT-type E3 ubiquitin transferase</fullName>
        <ecNumber evidence="3">2.3.2.26</ecNumber>
    </recommendedName>
</protein>
<keyword evidence="4" id="KW-0808">Transferase</keyword>
<dbReference type="FunFam" id="3.30.2160.10:FF:000002">
    <property type="entry name" value="Putative Ubiquitin-protein ligase E3C"/>
    <property type="match status" value="1"/>
</dbReference>
<comment type="caution">
    <text evidence="9">The sequence shown here is derived from an EMBL/GenBank/DDBJ whole genome shotgun (WGS) entry which is preliminary data.</text>
</comment>
<dbReference type="FunFam" id="3.30.2410.10:FF:000017">
    <property type="entry name" value="E3 ubiquitin-protein ligase UPL7"/>
    <property type="match status" value="1"/>
</dbReference>
<dbReference type="SMART" id="SM00119">
    <property type="entry name" value="HECTc"/>
    <property type="match status" value="1"/>
</dbReference>
<dbReference type="InterPro" id="IPR044611">
    <property type="entry name" value="E3A/B/C-like"/>
</dbReference>
<dbReference type="PROSITE" id="PS50096">
    <property type="entry name" value="IQ"/>
    <property type="match status" value="1"/>
</dbReference>
<organism evidence="9 10">
    <name type="scientific">Cercophora newfieldiana</name>
    <dbReference type="NCBI Taxonomy" id="92897"/>
    <lineage>
        <taxon>Eukaryota</taxon>
        <taxon>Fungi</taxon>
        <taxon>Dikarya</taxon>
        <taxon>Ascomycota</taxon>
        <taxon>Pezizomycotina</taxon>
        <taxon>Sordariomycetes</taxon>
        <taxon>Sordariomycetidae</taxon>
        <taxon>Sordariales</taxon>
        <taxon>Lasiosphaeriaceae</taxon>
        <taxon>Cercophora</taxon>
    </lineage>
</organism>
<dbReference type="GO" id="GO:0006511">
    <property type="term" value="P:ubiquitin-dependent protein catabolic process"/>
    <property type="evidence" value="ECO:0007669"/>
    <property type="project" value="TreeGrafter"/>
</dbReference>
<reference evidence="9" key="1">
    <citation type="submission" date="2023-06" db="EMBL/GenBank/DDBJ databases">
        <title>Genome-scale phylogeny and comparative genomics of the fungal order Sordariales.</title>
        <authorList>
            <consortium name="Lawrence Berkeley National Laboratory"/>
            <person name="Hensen N."/>
            <person name="Bonometti L."/>
            <person name="Westerberg I."/>
            <person name="Brannstrom I.O."/>
            <person name="Guillou S."/>
            <person name="Cros-Aarteil S."/>
            <person name="Calhoun S."/>
            <person name="Haridas S."/>
            <person name="Kuo A."/>
            <person name="Mondo S."/>
            <person name="Pangilinan J."/>
            <person name="Riley R."/>
            <person name="Labutti K."/>
            <person name="Andreopoulos B."/>
            <person name="Lipzen A."/>
            <person name="Chen C."/>
            <person name="Yanf M."/>
            <person name="Daum C."/>
            <person name="Ng V."/>
            <person name="Clum A."/>
            <person name="Steindorff A."/>
            <person name="Ohm R."/>
            <person name="Martin F."/>
            <person name="Silar P."/>
            <person name="Natvig D."/>
            <person name="Lalanne C."/>
            <person name="Gautier V."/>
            <person name="Ament-Velasquez S.L."/>
            <person name="Kruys A."/>
            <person name="Hutchinson M.I."/>
            <person name="Powell A.J."/>
            <person name="Barry K."/>
            <person name="Miller A.N."/>
            <person name="Grigoriev I.V."/>
            <person name="Debuchy R."/>
            <person name="Gladieux P."/>
            <person name="Thoren M.H."/>
            <person name="Johannesson H."/>
        </authorList>
    </citation>
    <scope>NUCLEOTIDE SEQUENCE</scope>
    <source>
        <strain evidence="9">SMH2532-1</strain>
    </source>
</reference>
<dbReference type="InterPro" id="IPR035983">
    <property type="entry name" value="Hect_E3_ubiquitin_ligase"/>
</dbReference>
<feature type="compositionally biased region" description="Acidic residues" evidence="7">
    <location>
        <begin position="656"/>
        <end position="668"/>
    </location>
</feature>
<evidence type="ECO:0000313" key="9">
    <source>
        <dbReference type="EMBL" id="KAK0640874.1"/>
    </source>
</evidence>
<dbReference type="PANTHER" id="PTHR45700">
    <property type="entry name" value="UBIQUITIN-PROTEIN LIGASE E3C"/>
    <property type="match status" value="1"/>
</dbReference>
<evidence type="ECO:0000313" key="10">
    <source>
        <dbReference type="Proteomes" id="UP001174936"/>
    </source>
</evidence>
<evidence type="ECO:0000256" key="5">
    <source>
        <dbReference type="ARBA" id="ARBA00022786"/>
    </source>
</evidence>
<dbReference type="SUPFAM" id="SSF56204">
    <property type="entry name" value="Hect, E3 ligase catalytic domain"/>
    <property type="match status" value="1"/>
</dbReference>
<dbReference type="Gene3D" id="3.30.2160.10">
    <property type="entry name" value="Hect, E3 ligase catalytic domain"/>
    <property type="match status" value="1"/>
</dbReference>
<feature type="active site" description="Glycyl thioester intermediate" evidence="6">
    <location>
        <position position="1136"/>
    </location>
</feature>
<keyword evidence="5 6" id="KW-0833">Ubl conjugation pathway</keyword>
<evidence type="ECO:0000256" key="6">
    <source>
        <dbReference type="PROSITE-ProRule" id="PRU00104"/>
    </source>
</evidence>
<dbReference type="Pfam" id="PF00632">
    <property type="entry name" value="HECT"/>
    <property type="match status" value="1"/>
</dbReference>
<keyword evidence="10" id="KW-1185">Reference proteome</keyword>
<dbReference type="InterPro" id="IPR000569">
    <property type="entry name" value="HECT_dom"/>
</dbReference>
<proteinExistence type="predicted"/>
<feature type="compositionally biased region" description="Basic and acidic residues" evidence="7">
    <location>
        <begin position="47"/>
        <end position="58"/>
    </location>
</feature>
<evidence type="ECO:0000256" key="1">
    <source>
        <dbReference type="ARBA" id="ARBA00000885"/>
    </source>
</evidence>
<comment type="catalytic activity">
    <reaction evidence="1">
        <text>S-ubiquitinyl-[E2 ubiquitin-conjugating enzyme]-L-cysteine + [acceptor protein]-L-lysine = [E2 ubiquitin-conjugating enzyme]-L-cysteine + N(6)-ubiquitinyl-[acceptor protein]-L-lysine.</text>
        <dbReference type="EC" id="2.3.2.26"/>
    </reaction>
</comment>
<comment type="pathway">
    <text evidence="2">Protein modification; protein ubiquitination.</text>
</comment>
<dbReference type="CDD" id="cd00078">
    <property type="entry name" value="HECTc"/>
    <property type="match status" value="1"/>
</dbReference>